<dbReference type="SUPFAM" id="SSF51621">
    <property type="entry name" value="Phosphoenolpyruvate/pyruvate domain"/>
    <property type="match status" value="1"/>
</dbReference>
<dbReference type="GO" id="GO:0008964">
    <property type="term" value="F:phosphoenolpyruvate carboxylase activity"/>
    <property type="evidence" value="ECO:0007669"/>
    <property type="project" value="UniProtKB-EC"/>
</dbReference>
<keyword evidence="4" id="KW-0460">Magnesium</keyword>
<keyword evidence="5 8" id="KW-0456">Lyase</keyword>
<dbReference type="Gene3D" id="1.20.1440.90">
    <property type="entry name" value="Phosphoenolpyruvate/pyruvate domain"/>
    <property type="match status" value="1"/>
</dbReference>
<dbReference type="GO" id="GO:0005829">
    <property type="term" value="C:cytosol"/>
    <property type="evidence" value="ECO:0007669"/>
    <property type="project" value="TreeGrafter"/>
</dbReference>
<comment type="similarity">
    <text evidence="2">Belongs to the PEPCase type 1 family.</text>
</comment>
<dbReference type="NCBIfam" id="NF000584">
    <property type="entry name" value="PRK00009.1"/>
    <property type="match status" value="1"/>
</dbReference>
<dbReference type="PROSITE" id="PS00393">
    <property type="entry name" value="PEPCASE_2"/>
    <property type="match status" value="1"/>
</dbReference>
<evidence type="ECO:0000256" key="2">
    <source>
        <dbReference type="ARBA" id="ARBA00008346"/>
    </source>
</evidence>
<dbReference type="HAMAP" id="MF_00595">
    <property type="entry name" value="PEPcase_type1"/>
    <property type="match status" value="1"/>
</dbReference>
<evidence type="ECO:0000256" key="5">
    <source>
        <dbReference type="ARBA" id="ARBA00023239"/>
    </source>
</evidence>
<dbReference type="InterPro" id="IPR022805">
    <property type="entry name" value="PEP_COase_bac/pln-type"/>
</dbReference>
<dbReference type="PRINTS" id="PR00150">
    <property type="entry name" value="PEPCARBXLASE"/>
</dbReference>
<protein>
    <recommendedName>
        <fullName evidence="3">phosphoenolpyruvate carboxylase</fullName>
        <ecNumber evidence="3">4.1.1.31</ecNumber>
    </recommendedName>
</protein>
<comment type="catalytic activity">
    <reaction evidence="7">
        <text>oxaloacetate + phosphate = phosphoenolpyruvate + hydrogencarbonate</text>
        <dbReference type="Rhea" id="RHEA:28370"/>
        <dbReference type="ChEBI" id="CHEBI:16452"/>
        <dbReference type="ChEBI" id="CHEBI:17544"/>
        <dbReference type="ChEBI" id="CHEBI:43474"/>
        <dbReference type="ChEBI" id="CHEBI:58702"/>
        <dbReference type="EC" id="4.1.1.31"/>
    </reaction>
</comment>
<dbReference type="GO" id="GO:0015977">
    <property type="term" value="P:carbon fixation"/>
    <property type="evidence" value="ECO:0007669"/>
    <property type="project" value="UniProtKB-KW"/>
</dbReference>
<dbReference type="EC" id="4.1.1.31" evidence="3"/>
<evidence type="ECO:0000313" key="8">
    <source>
        <dbReference type="EMBL" id="OIQ99904.1"/>
    </source>
</evidence>
<evidence type="ECO:0000256" key="6">
    <source>
        <dbReference type="ARBA" id="ARBA00023300"/>
    </source>
</evidence>
<dbReference type="InterPro" id="IPR021135">
    <property type="entry name" value="PEP_COase"/>
</dbReference>
<name>A0A1J5RUF7_9ZZZZ</name>
<dbReference type="PANTHER" id="PTHR30523">
    <property type="entry name" value="PHOSPHOENOLPYRUVATE CARBOXYLASE"/>
    <property type="match status" value="1"/>
</dbReference>
<dbReference type="Pfam" id="PF00311">
    <property type="entry name" value="PEPcase"/>
    <property type="match status" value="1"/>
</dbReference>
<comment type="cofactor">
    <cofactor evidence="1">
        <name>Mg(2+)</name>
        <dbReference type="ChEBI" id="CHEBI:18420"/>
    </cofactor>
</comment>
<dbReference type="InterPro" id="IPR033129">
    <property type="entry name" value="PEPCASE_His_AS"/>
</dbReference>
<dbReference type="InterPro" id="IPR018129">
    <property type="entry name" value="PEP_COase_Lys_AS"/>
</dbReference>
<comment type="caution">
    <text evidence="8">The sequence shown here is derived from an EMBL/GenBank/DDBJ whole genome shotgun (WGS) entry which is preliminary data.</text>
</comment>
<keyword evidence="6" id="KW-0120">Carbon dioxide fixation</keyword>
<accession>A0A1J5RUF7</accession>
<evidence type="ECO:0000256" key="3">
    <source>
        <dbReference type="ARBA" id="ARBA00012305"/>
    </source>
</evidence>
<proteinExistence type="inferred from homology"/>
<organism evidence="8">
    <name type="scientific">mine drainage metagenome</name>
    <dbReference type="NCBI Taxonomy" id="410659"/>
    <lineage>
        <taxon>unclassified sequences</taxon>
        <taxon>metagenomes</taxon>
        <taxon>ecological metagenomes</taxon>
    </lineage>
</organism>
<gene>
    <name evidence="8" type="primary">ppc_6</name>
    <name evidence="8" type="ORF">GALL_181110</name>
</gene>
<evidence type="ECO:0000256" key="4">
    <source>
        <dbReference type="ARBA" id="ARBA00022842"/>
    </source>
</evidence>
<dbReference type="InterPro" id="IPR015813">
    <property type="entry name" value="Pyrv/PenolPyrv_kinase-like_dom"/>
</dbReference>
<reference evidence="8" key="1">
    <citation type="submission" date="2016-10" db="EMBL/GenBank/DDBJ databases">
        <title>Sequence of Gallionella enrichment culture.</title>
        <authorList>
            <person name="Poehlein A."/>
            <person name="Muehling M."/>
            <person name="Daniel R."/>
        </authorList>
    </citation>
    <scope>NUCLEOTIDE SEQUENCE</scope>
</reference>
<dbReference type="EMBL" id="MLJW01000101">
    <property type="protein sequence ID" value="OIQ99904.1"/>
    <property type="molecule type" value="Genomic_DNA"/>
</dbReference>
<dbReference type="PANTHER" id="PTHR30523:SF6">
    <property type="entry name" value="PHOSPHOENOLPYRUVATE CARBOXYLASE"/>
    <property type="match status" value="1"/>
</dbReference>
<keyword evidence="8" id="KW-0670">Pyruvate</keyword>
<sequence>MSNRPADPHSDIALFDDIRHLGRLLGDVIREQEGQAMFDVVEKVRQLSVAFHREGDVKQRRALDKLLQGLTRDQAVSVIRAFSYFSILANIAEDRHALRRRKAHELEGGKPQPGSVRAALDKLRKAGFDAQQIGDFFARALISPVLTAHPTEVQRKSLLDAERVIARLLAERDQTQPPRRLRDIDAELRARITQLWQTRLLRYTKLRVSDEIKNALSYYDSTFFSEVPRLYIELEQDLDELFPRADGQPWRLQPFFRMGHWIGGDRDGNPFVTAETLAYALRLQARTALEHYINQVHALGAELSVSLMLASASPELLALAEASPDKSEHRLDEPYRRALIGVYARLAATLRKLGGAEVLRHEMGQAEPYPNAEAFACDLRTARDSLAGHHAEALARPRLDPLIRAVEVFGFHLATVDLRQSSDKHVQVVAELLATARLCPDYSALDETARIELLLHTLRDPRPLRVPGASYSDWTCSELAVFEQARQARRLLGEDAIRQTIISHTESVSDLLEVLVLQKECGLFHGTLGAEGASAELLVVPLFETIDDLRNAPDIMRGFHALPGMPELVRQSGALQEIMLGYSDSNKDGGYFTSNWELHKASVALAELFAQLGAEHGIRLRLFHGRGGSVGRGGGPSFEAILAQPAGTVGGSIRLTEQGEVISSKYANPEIGRHNLETLVAATLEATLLSSRGRSGDTPPPQGVRTGAPQTFLQAAAGLSQVAIATYRDLVYGSPRFVEYFYAATPISEIAGLNIGSRPASRKASQGIADLRAIPWSFSWGQCRVALPGWFGFGSAVEQFIAAHPENGAELLARMHKQWPFFRTLLSNMDMVLAKTDLAVASHYAQLVPDARTRKQVFSAIAQEWERTVRALQRISGETSFLQSNPTLARSIRARFPYIDPLNHLQIELLRRFREGQTDERTKRGIHLSINGIAAGLRNTG</sequence>
<dbReference type="PROSITE" id="PS00781">
    <property type="entry name" value="PEPCASE_1"/>
    <property type="match status" value="1"/>
</dbReference>
<evidence type="ECO:0000256" key="7">
    <source>
        <dbReference type="ARBA" id="ARBA00048995"/>
    </source>
</evidence>
<dbReference type="AlphaFoldDB" id="A0A1J5RUF7"/>
<dbReference type="GO" id="GO:0006099">
    <property type="term" value="P:tricarboxylic acid cycle"/>
    <property type="evidence" value="ECO:0007669"/>
    <property type="project" value="InterPro"/>
</dbReference>
<evidence type="ECO:0000256" key="1">
    <source>
        <dbReference type="ARBA" id="ARBA00001946"/>
    </source>
</evidence>